<proteinExistence type="predicted"/>
<dbReference type="InterPro" id="IPR022123">
    <property type="entry name" value="DUF3658"/>
</dbReference>
<protein>
    <submittedName>
        <fullName evidence="3">DUF1835 domain-containing protein</fullName>
    </submittedName>
</protein>
<evidence type="ECO:0000313" key="3">
    <source>
        <dbReference type="EMBL" id="MBR8668599.1"/>
    </source>
</evidence>
<sequence length="366" mass="43699">MDIRTNGSYLYFLIDDNLVFSYKIESLTYISLHELRNSQHSAIYDLESYQKFQDFEHENREPIQGRGIFLGEESLKEIITQINKVIKMQKKTQKIKGKKAIHLVATEQIASQLIVDLNEHIEVIGLDAALTFGPLQQLNEHYGQMERSEWFYENINREYEEESPYMITLVNKINNMDDMNEERPVYIWCGNNIEEQLALRFFTFLFETKPNPLYLINTSDLLKKKVTSKEQVVHTAQLKSEELKVIFNQIDNENIISPKTKERLITEWLAIANAKELLRIWRNQTILPVAIDYYDHKIVEAWKRMHAEEQIDYIMTSQLIWETMEEENLFIDHNFLEYRIRHLVYSGVFEMKGIPKNRRRYFVRLK</sequence>
<dbReference type="RefSeq" id="WP_212117169.1">
    <property type="nucleotide sequence ID" value="NZ_JAGTPX020000002.1"/>
</dbReference>
<dbReference type="Pfam" id="PF12395">
    <property type="entry name" value="DUF3658"/>
    <property type="match status" value="1"/>
</dbReference>
<feature type="domain" description="DUF3658" evidence="2">
    <location>
        <begin position="251"/>
        <end position="360"/>
    </location>
</feature>
<comment type="caution">
    <text evidence="3">The sequence shown here is derived from an EMBL/GenBank/DDBJ whole genome shotgun (WGS) entry which is preliminary data.</text>
</comment>
<dbReference type="AlphaFoldDB" id="A0A941GEF5"/>
<feature type="domain" description="DUF1835" evidence="1">
    <location>
        <begin position="101"/>
        <end position="218"/>
    </location>
</feature>
<dbReference type="EMBL" id="JAGTPX010000002">
    <property type="protein sequence ID" value="MBR8668599.1"/>
    <property type="molecule type" value="Genomic_DNA"/>
</dbReference>
<reference evidence="3" key="1">
    <citation type="submission" date="2021-04" db="EMBL/GenBank/DDBJ databases">
        <title>Genomic analysis of electroactive and textile dye degrading Bacillus circulans strain: DC10 isolated from constructed wetland-microbial fuel cells treating textile dye wastewaters.</title>
        <authorList>
            <person name="Patel D.U."/>
            <person name="Desai C.R."/>
        </authorList>
    </citation>
    <scope>NUCLEOTIDE SEQUENCE</scope>
    <source>
        <strain evidence="3">DC10</strain>
    </source>
</reference>
<dbReference type="Pfam" id="PF08874">
    <property type="entry name" value="DUF1835"/>
    <property type="match status" value="1"/>
</dbReference>
<evidence type="ECO:0000259" key="2">
    <source>
        <dbReference type="Pfam" id="PF12395"/>
    </source>
</evidence>
<accession>A0A941GEF5</accession>
<organism evidence="3">
    <name type="scientific">Niallia circulans</name>
    <name type="common">Bacillus circulans</name>
    <dbReference type="NCBI Taxonomy" id="1397"/>
    <lineage>
        <taxon>Bacteria</taxon>
        <taxon>Bacillati</taxon>
        <taxon>Bacillota</taxon>
        <taxon>Bacilli</taxon>
        <taxon>Bacillales</taxon>
        <taxon>Bacillaceae</taxon>
        <taxon>Niallia</taxon>
    </lineage>
</organism>
<gene>
    <name evidence="3" type="ORF">KD144_03510</name>
</gene>
<evidence type="ECO:0000259" key="1">
    <source>
        <dbReference type="Pfam" id="PF08874"/>
    </source>
</evidence>
<name>A0A941GEF5_NIACI</name>
<dbReference type="InterPro" id="IPR014973">
    <property type="entry name" value="DUF1835"/>
</dbReference>